<name>A0ABV1MRV1_9BACI</name>
<keyword evidence="1" id="KW-1133">Transmembrane helix</keyword>
<evidence type="ECO:0008006" key="4">
    <source>
        <dbReference type="Google" id="ProtNLM"/>
    </source>
</evidence>
<feature type="transmembrane region" description="Helical" evidence="1">
    <location>
        <begin position="61"/>
        <end position="79"/>
    </location>
</feature>
<reference evidence="2 3" key="1">
    <citation type="submission" date="2024-06" db="EMBL/GenBank/DDBJ databases">
        <title>Lysinibacillus zambalefons sp. nov., a Novel Firmicute Isolated from the Poon Bato Zambales Hyperalkaline Spring.</title>
        <authorList>
            <person name="Aja J.A."/>
            <person name="Lazaro J.E.H."/>
            <person name="Llorin L.D."/>
            <person name="Lim K.R."/>
            <person name="Teodosio J."/>
            <person name="Dalisay D.S."/>
        </authorList>
    </citation>
    <scope>NUCLEOTIDE SEQUENCE [LARGE SCALE GENOMIC DNA]</scope>
    <source>
        <strain evidence="2 3">M3</strain>
    </source>
</reference>
<feature type="transmembrane region" description="Helical" evidence="1">
    <location>
        <begin position="6"/>
        <end position="26"/>
    </location>
</feature>
<accession>A0ABV1MRV1</accession>
<dbReference type="RefSeq" id="WP_349659471.1">
    <property type="nucleotide sequence ID" value="NZ_JBEGDG010000005.1"/>
</dbReference>
<evidence type="ECO:0000256" key="1">
    <source>
        <dbReference type="SAM" id="Phobius"/>
    </source>
</evidence>
<evidence type="ECO:0000313" key="2">
    <source>
        <dbReference type="EMBL" id="MEQ6354829.1"/>
    </source>
</evidence>
<keyword evidence="1" id="KW-0472">Membrane</keyword>
<keyword evidence="1" id="KW-0812">Transmembrane</keyword>
<evidence type="ECO:0000313" key="3">
    <source>
        <dbReference type="Proteomes" id="UP001478862"/>
    </source>
</evidence>
<keyword evidence="3" id="KW-1185">Reference proteome</keyword>
<dbReference type="EMBL" id="JBEGDG010000005">
    <property type="protein sequence ID" value="MEQ6354829.1"/>
    <property type="molecule type" value="Genomic_DNA"/>
</dbReference>
<proteinExistence type="predicted"/>
<dbReference type="Proteomes" id="UP001478862">
    <property type="component" value="Unassembled WGS sequence"/>
</dbReference>
<protein>
    <recommendedName>
        <fullName evidence="4">DUF4321 domain-containing protein</fullName>
    </recommendedName>
</protein>
<gene>
    <name evidence="2" type="ORF">ABNX05_09385</name>
</gene>
<organism evidence="2 3">
    <name type="scientific">Lysinibacillus zambalensis</name>
    <dbReference type="NCBI Taxonomy" id="3160866"/>
    <lineage>
        <taxon>Bacteria</taxon>
        <taxon>Bacillati</taxon>
        <taxon>Bacillota</taxon>
        <taxon>Bacilli</taxon>
        <taxon>Bacillales</taxon>
        <taxon>Bacillaceae</taxon>
        <taxon>Lysinibacillus</taxon>
    </lineage>
</organism>
<comment type="caution">
    <text evidence="2">The sequence shown here is derived from an EMBL/GenBank/DDBJ whole genome shotgun (WGS) entry which is preliminary data.</text>
</comment>
<sequence length="89" mass="9546">MGKSIVKALISTLVTLLGIFIVFGLLDKIEAGLRGTDNLFSTLDNVGITFINLYNLEAYNIGASIAVIISVLHLIVVVASEKVKKANEK</sequence>